<dbReference type="EMBL" id="CP163439">
    <property type="protein sequence ID" value="XDQ38177.1"/>
    <property type="molecule type" value="Genomic_DNA"/>
</dbReference>
<reference evidence="3" key="1">
    <citation type="submission" date="2024-07" db="EMBL/GenBank/DDBJ databases">
        <authorList>
            <person name="Yu S.T."/>
        </authorList>
    </citation>
    <scope>NUCLEOTIDE SEQUENCE</scope>
    <source>
        <strain evidence="3">R28</strain>
    </source>
</reference>
<evidence type="ECO:0000256" key="1">
    <source>
        <dbReference type="ARBA" id="ARBA00007637"/>
    </source>
</evidence>
<name>A0AB39Q6R2_9ACTN</name>
<gene>
    <name evidence="3" type="ORF">AB5J49_35160</name>
</gene>
<dbReference type="AlphaFoldDB" id="A0AB39Q6R2"/>
<evidence type="ECO:0000259" key="2">
    <source>
        <dbReference type="SMART" id="SM00822"/>
    </source>
</evidence>
<organism evidence="3">
    <name type="scientific">Streptomyces sp. R28</name>
    <dbReference type="NCBI Taxonomy" id="3238628"/>
    <lineage>
        <taxon>Bacteria</taxon>
        <taxon>Bacillati</taxon>
        <taxon>Actinomycetota</taxon>
        <taxon>Actinomycetes</taxon>
        <taxon>Kitasatosporales</taxon>
        <taxon>Streptomycetaceae</taxon>
        <taxon>Streptomyces</taxon>
    </lineage>
</organism>
<dbReference type="RefSeq" id="WP_369172881.1">
    <property type="nucleotide sequence ID" value="NZ_CP163439.1"/>
</dbReference>
<dbReference type="SUPFAM" id="SSF51735">
    <property type="entry name" value="NAD(P)-binding Rossmann-fold domains"/>
    <property type="match status" value="1"/>
</dbReference>
<dbReference type="SMART" id="SM00822">
    <property type="entry name" value="PKS_KR"/>
    <property type="match status" value="1"/>
</dbReference>
<dbReference type="Gene3D" id="3.40.50.720">
    <property type="entry name" value="NAD(P)-binding Rossmann-like Domain"/>
    <property type="match status" value="1"/>
</dbReference>
<dbReference type="InterPro" id="IPR001509">
    <property type="entry name" value="Epimerase_deHydtase"/>
</dbReference>
<evidence type="ECO:0000313" key="3">
    <source>
        <dbReference type="EMBL" id="XDQ38177.1"/>
    </source>
</evidence>
<sequence length="331" mass="36563">MTIGTWAGRTVLVTGALGFIGSHFVERLAAEGATVIGLHRTDRPLIRTELTALAGDRLRLVRVDLGDQHETRAAFRYLAPHIDAVFHCAALDGNAQYKREHSAEILDANVRTTAHLLNCAREFEVDDVLLLSSSEVYCVPGTSPASEDEDVRRSPQYTQNGYVLSKIFGEILADHHQRQFATRAFRIRPGNVYGPRDSAAGAHNRVIPSMVARAAAGEEIEIWGDGSQTRSFIHVADLVRCALQVVGTGKYEVVNVGSAEEVSILELARLVAEALGVPSRVRTDPDRPAGAAVRRLELARMREVIDFEPRSLRAGLEDTVRWYRRNERPQP</sequence>
<dbReference type="InterPro" id="IPR036291">
    <property type="entry name" value="NAD(P)-bd_dom_sf"/>
</dbReference>
<protein>
    <submittedName>
        <fullName evidence="3">NAD-dependent epimerase/dehydratase family protein</fullName>
    </submittedName>
</protein>
<dbReference type="Pfam" id="PF01370">
    <property type="entry name" value="Epimerase"/>
    <property type="match status" value="1"/>
</dbReference>
<comment type="similarity">
    <text evidence="1">Belongs to the NAD(P)-dependent epimerase/dehydratase family.</text>
</comment>
<proteinExistence type="inferred from homology"/>
<dbReference type="InterPro" id="IPR057326">
    <property type="entry name" value="KR_dom"/>
</dbReference>
<feature type="domain" description="Ketoreductase" evidence="2">
    <location>
        <begin position="9"/>
        <end position="195"/>
    </location>
</feature>
<accession>A0AB39Q6R2</accession>
<dbReference type="PANTHER" id="PTHR43000">
    <property type="entry name" value="DTDP-D-GLUCOSE 4,6-DEHYDRATASE-RELATED"/>
    <property type="match status" value="1"/>
</dbReference>